<evidence type="ECO:0000259" key="1">
    <source>
        <dbReference type="SMART" id="SM00233"/>
    </source>
</evidence>
<evidence type="ECO:0000313" key="3">
    <source>
        <dbReference type="Proteomes" id="UP000626109"/>
    </source>
</evidence>
<dbReference type="EMBL" id="CAJNNW010033940">
    <property type="protein sequence ID" value="CAE8720979.1"/>
    <property type="molecule type" value="Genomic_DNA"/>
</dbReference>
<feature type="domain" description="PH" evidence="1">
    <location>
        <begin position="72"/>
        <end position="176"/>
    </location>
</feature>
<accession>A0A813L757</accession>
<proteinExistence type="predicted"/>
<reference evidence="2" key="1">
    <citation type="submission" date="2021-02" db="EMBL/GenBank/DDBJ databases">
        <authorList>
            <person name="Dougan E. K."/>
            <person name="Rhodes N."/>
            <person name="Thang M."/>
            <person name="Chan C."/>
        </authorList>
    </citation>
    <scope>NUCLEOTIDE SEQUENCE</scope>
</reference>
<organism evidence="2 3">
    <name type="scientific">Polarella glacialis</name>
    <name type="common">Dinoflagellate</name>
    <dbReference type="NCBI Taxonomy" id="89957"/>
    <lineage>
        <taxon>Eukaryota</taxon>
        <taxon>Sar</taxon>
        <taxon>Alveolata</taxon>
        <taxon>Dinophyceae</taxon>
        <taxon>Suessiales</taxon>
        <taxon>Suessiaceae</taxon>
        <taxon>Polarella</taxon>
    </lineage>
</organism>
<sequence length="383" mass="42726">MPGWANVMFHACACDTDEDGKIQKPDSFPMGFEDRESVVETDMEIRLLDYSPRKRGVTSYSSAPEQPLMGVPIREGTLWHLSAQDRFESINFSLYVNGFAFSTSDGQEAAVSLSPFSLVRNCRFQSGECAKLKSFKVSLLEPDPCCYFAVRSMDEKEAEEERSAWVLGLSHTILLITDSLLPTASLTCDPLPGVPKTRRRLLAGYLIHRDDNTTISVLYCELQATQGNSARIVSYENELCERPVMDILITDTTVCCDVVGINCSCFVVDGHHFATQSPSERKLWLRALNNLKVKLQNKAPEPSDEELRHYRTAIREHIFGHQATQEPRIAKDPLLARVLTSPSSQISPRSGLMFASGDQDEPKATSVQEVTTEICNSIHNVSL</sequence>
<dbReference type="SMART" id="SM00233">
    <property type="entry name" value="PH"/>
    <property type="match status" value="2"/>
</dbReference>
<dbReference type="AlphaFoldDB" id="A0A813L757"/>
<dbReference type="Proteomes" id="UP000626109">
    <property type="component" value="Unassembled WGS sequence"/>
</dbReference>
<dbReference type="SUPFAM" id="SSF50729">
    <property type="entry name" value="PH domain-like"/>
    <property type="match status" value="1"/>
</dbReference>
<protein>
    <recommendedName>
        <fullName evidence="1">PH domain-containing protein</fullName>
    </recommendedName>
</protein>
<feature type="domain" description="PH" evidence="1">
    <location>
        <begin position="200"/>
        <end position="295"/>
    </location>
</feature>
<name>A0A813L757_POLGL</name>
<comment type="caution">
    <text evidence="2">The sequence shown here is derived from an EMBL/GenBank/DDBJ whole genome shotgun (WGS) entry which is preliminary data.</text>
</comment>
<evidence type="ECO:0000313" key="2">
    <source>
        <dbReference type="EMBL" id="CAE8720979.1"/>
    </source>
</evidence>
<gene>
    <name evidence="2" type="ORF">PGLA2088_LOCUS41648</name>
</gene>
<dbReference type="InterPro" id="IPR001849">
    <property type="entry name" value="PH_domain"/>
</dbReference>